<sequence length="171" mass="18059">MPVRKFHLLVASIVLAGGNVAAAPAARAQGYSAERLVKSVDLDDLKAIVESLGHRVSEQGKFGDVSLSATDAQETNYILIGTACNANGVPGCQGVMMQVRFDPDESVDAESLARANLSQAAVNTWRDPANGTIGVTRYVVLDHGITMANLRENVNVLLSLTPSVVDALLDK</sequence>
<dbReference type="AlphaFoldDB" id="A0A418NIX9"/>
<name>A0A418NIX9_9SPHN</name>
<evidence type="ECO:0000313" key="3">
    <source>
        <dbReference type="Proteomes" id="UP000285092"/>
    </source>
</evidence>
<proteinExistence type="predicted"/>
<evidence type="ECO:0000313" key="2">
    <source>
        <dbReference type="EMBL" id="RIV79271.1"/>
    </source>
</evidence>
<accession>A0A418NIX9</accession>
<feature type="signal peptide" evidence="1">
    <location>
        <begin position="1"/>
        <end position="22"/>
    </location>
</feature>
<feature type="chain" id="PRO_5019190023" description="YbjN domain-containing protein" evidence="1">
    <location>
        <begin position="23"/>
        <end position="171"/>
    </location>
</feature>
<gene>
    <name evidence="2" type="ORF">D2V04_04530</name>
</gene>
<evidence type="ECO:0008006" key="4">
    <source>
        <dbReference type="Google" id="ProtNLM"/>
    </source>
</evidence>
<keyword evidence="3" id="KW-1185">Reference proteome</keyword>
<comment type="caution">
    <text evidence="2">The sequence shown here is derived from an EMBL/GenBank/DDBJ whole genome shotgun (WGS) entry which is preliminary data.</text>
</comment>
<dbReference type="EMBL" id="QXFK01000014">
    <property type="protein sequence ID" value="RIV79271.1"/>
    <property type="molecule type" value="Genomic_DNA"/>
</dbReference>
<protein>
    <recommendedName>
        <fullName evidence="4">YbjN domain-containing protein</fullName>
    </recommendedName>
</protein>
<dbReference type="OrthoDB" id="7619699at2"/>
<keyword evidence="1" id="KW-0732">Signal</keyword>
<evidence type="ECO:0000256" key="1">
    <source>
        <dbReference type="SAM" id="SignalP"/>
    </source>
</evidence>
<reference evidence="2 3" key="1">
    <citation type="submission" date="2018-08" db="EMBL/GenBank/DDBJ databases">
        <title>Altererythrobacter sp.Ery1 and Ery12, the genome sequencing of novel strains in genus Alterythrobacter.</title>
        <authorList>
            <person name="Cheng H."/>
            <person name="Wu Y.-H."/>
            <person name="Fang C."/>
            <person name="Xu X.-W."/>
        </authorList>
    </citation>
    <scope>NUCLEOTIDE SEQUENCE [LARGE SCALE GENOMIC DNA]</scope>
    <source>
        <strain evidence="2 3">Ery1</strain>
    </source>
</reference>
<organism evidence="2 3">
    <name type="scientific">Pelagerythrobacter aerophilus</name>
    <dbReference type="NCBI Taxonomy" id="2306995"/>
    <lineage>
        <taxon>Bacteria</taxon>
        <taxon>Pseudomonadati</taxon>
        <taxon>Pseudomonadota</taxon>
        <taxon>Alphaproteobacteria</taxon>
        <taxon>Sphingomonadales</taxon>
        <taxon>Erythrobacteraceae</taxon>
        <taxon>Pelagerythrobacter</taxon>
    </lineage>
</organism>
<dbReference type="Proteomes" id="UP000285092">
    <property type="component" value="Unassembled WGS sequence"/>
</dbReference>